<comment type="caution">
    <text evidence="1">The sequence shown here is derived from an EMBL/GenBank/DDBJ whole genome shotgun (WGS) entry which is preliminary data.</text>
</comment>
<organism evidence="1 2">
    <name type="scientific">Enhygromyxa salina</name>
    <dbReference type="NCBI Taxonomy" id="215803"/>
    <lineage>
        <taxon>Bacteria</taxon>
        <taxon>Pseudomonadati</taxon>
        <taxon>Myxococcota</taxon>
        <taxon>Polyangia</taxon>
        <taxon>Nannocystales</taxon>
        <taxon>Nannocystaceae</taxon>
        <taxon>Enhygromyxa</taxon>
    </lineage>
</organism>
<reference evidence="1 2" key="1">
    <citation type="submission" date="2018-03" db="EMBL/GenBank/DDBJ databases">
        <title>Draft Genome Sequences of the Obligatory Marine Myxobacteria Enhygromyxa salina SWB007.</title>
        <authorList>
            <person name="Poehlein A."/>
            <person name="Moghaddam J.A."/>
            <person name="Harms H."/>
            <person name="Alanjari M."/>
            <person name="Koenig G.M."/>
            <person name="Daniel R."/>
            <person name="Schaeberle T.F."/>
        </authorList>
    </citation>
    <scope>NUCLEOTIDE SEQUENCE [LARGE SCALE GENOMIC DNA]</scope>
    <source>
        <strain evidence="1 2">SWB007</strain>
    </source>
</reference>
<proteinExistence type="predicted"/>
<dbReference type="AlphaFoldDB" id="A0A2S9YRZ4"/>
<name>A0A2S9YRZ4_9BACT</name>
<dbReference type="Proteomes" id="UP000238823">
    <property type="component" value="Unassembled WGS sequence"/>
</dbReference>
<sequence>MALELQDVTSVILEAYLDTANQVRLRHGTHELSDHNEQLVARSDADAITFEIAGLAGWQLSVTHMDAEGETVSWAAGARGVDCEISEATTDPLEVTVTAQNAAETKKKKVYIEAKPKGALPDRP</sequence>
<dbReference type="RefSeq" id="WP_146157635.1">
    <property type="nucleotide sequence ID" value="NZ_PVNL01000049.1"/>
</dbReference>
<gene>
    <name evidence="1" type="ORF">ENSA7_25010</name>
</gene>
<evidence type="ECO:0000313" key="1">
    <source>
        <dbReference type="EMBL" id="PRQ07829.1"/>
    </source>
</evidence>
<evidence type="ECO:0000313" key="2">
    <source>
        <dbReference type="Proteomes" id="UP000238823"/>
    </source>
</evidence>
<accession>A0A2S9YRZ4</accession>
<dbReference type="EMBL" id="PVNL01000049">
    <property type="protein sequence ID" value="PRQ07829.1"/>
    <property type="molecule type" value="Genomic_DNA"/>
</dbReference>
<protein>
    <submittedName>
        <fullName evidence="1">Uncharacterized protein</fullName>
    </submittedName>
</protein>